<comment type="caution">
    <text evidence="1">The sequence shown here is derived from an EMBL/GenBank/DDBJ whole genome shotgun (WGS) entry which is preliminary data.</text>
</comment>
<dbReference type="PANTHER" id="PTHR37181">
    <property type="entry name" value="F6A14.6 PROTEIN"/>
    <property type="match status" value="1"/>
</dbReference>
<evidence type="ECO:0000313" key="2">
    <source>
        <dbReference type="Proteomes" id="UP001454036"/>
    </source>
</evidence>
<protein>
    <submittedName>
        <fullName evidence="1">Uncharacterized protein</fullName>
    </submittedName>
</protein>
<name>A0AAV3P025_LITER</name>
<reference evidence="1 2" key="1">
    <citation type="submission" date="2024-01" db="EMBL/GenBank/DDBJ databases">
        <title>The complete chloroplast genome sequence of Lithospermum erythrorhizon: insights into the phylogenetic relationship among Boraginaceae species and the maternal lineages of purple gromwells.</title>
        <authorList>
            <person name="Okada T."/>
            <person name="Watanabe K."/>
        </authorList>
    </citation>
    <scope>NUCLEOTIDE SEQUENCE [LARGE SCALE GENOMIC DNA]</scope>
</reference>
<keyword evidence="2" id="KW-1185">Reference proteome</keyword>
<proteinExistence type="predicted"/>
<gene>
    <name evidence="1" type="ORF">LIER_05310</name>
</gene>
<accession>A0AAV3P025</accession>
<dbReference type="AlphaFoldDB" id="A0AAV3P025"/>
<dbReference type="EMBL" id="BAABME010000726">
    <property type="protein sequence ID" value="GAA0145015.1"/>
    <property type="molecule type" value="Genomic_DNA"/>
</dbReference>
<dbReference type="Proteomes" id="UP001454036">
    <property type="component" value="Unassembled WGS sequence"/>
</dbReference>
<organism evidence="1 2">
    <name type="scientific">Lithospermum erythrorhizon</name>
    <name type="common">Purple gromwell</name>
    <name type="synonym">Lithospermum officinale var. erythrorhizon</name>
    <dbReference type="NCBI Taxonomy" id="34254"/>
    <lineage>
        <taxon>Eukaryota</taxon>
        <taxon>Viridiplantae</taxon>
        <taxon>Streptophyta</taxon>
        <taxon>Embryophyta</taxon>
        <taxon>Tracheophyta</taxon>
        <taxon>Spermatophyta</taxon>
        <taxon>Magnoliopsida</taxon>
        <taxon>eudicotyledons</taxon>
        <taxon>Gunneridae</taxon>
        <taxon>Pentapetalae</taxon>
        <taxon>asterids</taxon>
        <taxon>lamiids</taxon>
        <taxon>Boraginales</taxon>
        <taxon>Boraginaceae</taxon>
        <taxon>Boraginoideae</taxon>
        <taxon>Lithospermeae</taxon>
        <taxon>Lithospermum</taxon>
    </lineage>
</organism>
<sequence length="400" mass="44700">MSLLQEITKASSDRFQYDPETKYSITLNPEPLFLKNNYDDPNWKTTVKPSENWTISETDSKLIDFNDDLFKRLSKKLKNPTGFKKDEFLRMMNKYLSEVGEVVGVEAGSFDEGGEKMGALLGRGVKGLVLEACLVLEDWGSLERLIVNGVVEHSSSSGLMSNLIEKRRSDLVLLCLKNLSDISVYELMCVLKYFLAMPKDGIRSMGDVRKEWESQALLAIEKVSDKGSKAKNESLARDASLWIMMAYDGFSVSELCLHHFLASKNLDDVILAACISKLDGSEIMSVIKYLAKWLQKYERFPQAGPCPNAASVLGLRVCDWIPTQEAIIKCLGLVVDEHFSSLVLHQEFHEELASLGSVVTTLAAEANLCASIANLTNTLRSTRAESFLEKLQSSFMLYSD</sequence>
<dbReference type="PANTHER" id="PTHR37181:SF1">
    <property type="entry name" value="F6A14.6 PROTEIN"/>
    <property type="match status" value="1"/>
</dbReference>
<evidence type="ECO:0000313" key="1">
    <source>
        <dbReference type="EMBL" id="GAA0145015.1"/>
    </source>
</evidence>